<evidence type="ECO:0008006" key="4">
    <source>
        <dbReference type="Google" id="ProtNLM"/>
    </source>
</evidence>
<evidence type="ECO:0000313" key="2">
    <source>
        <dbReference type="EMBL" id="QRG04837.1"/>
    </source>
</evidence>
<keyword evidence="3" id="KW-1185">Reference proteome</keyword>
<accession>A0A974SGY6</accession>
<evidence type="ECO:0000256" key="1">
    <source>
        <dbReference type="SAM" id="MobiDB-lite"/>
    </source>
</evidence>
<feature type="compositionally biased region" description="Low complexity" evidence="1">
    <location>
        <begin position="89"/>
        <end position="106"/>
    </location>
</feature>
<dbReference type="Proteomes" id="UP000596427">
    <property type="component" value="Chromosome"/>
</dbReference>
<dbReference type="RefSeq" id="WP_203191714.1">
    <property type="nucleotide sequence ID" value="NZ_CP063362.1"/>
</dbReference>
<sequence length="118" mass="11499">MPQSKSSLPATAGLPRRAGALGRVALLGALLAGVPLAGPAQAQSAGGAAKADKSCAIYGPDFRKAPGSDACVRMGASVRADAYRGGALGSAPSQGSSSPSSGSTSTTMDAVDPWKIAR</sequence>
<feature type="region of interest" description="Disordered" evidence="1">
    <location>
        <begin position="85"/>
        <end position="118"/>
    </location>
</feature>
<gene>
    <name evidence="2" type="ORF">EZH22_16945</name>
</gene>
<dbReference type="AlphaFoldDB" id="A0A974SGY6"/>
<reference evidence="2 3" key="1">
    <citation type="submission" date="2020-10" db="EMBL/GenBank/DDBJ databases">
        <title>Degradation of 1,4-Dioxane by Xanthobacter sp. YN2, via a Novel Group-2 Soluble Di-Iron Monooxygenase.</title>
        <authorList>
            <person name="Ma F."/>
            <person name="Wang Y."/>
            <person name="Yang J."/>
            <person name="Guo H."/>
            <person name="Su D."/>
            <person name="Yu L."/>
        </authorList>
    </citation>
    <scope>NUCLEOTIDE SEQUENCE [LARGE SCALE GENOMIC DNA]</scope>
    <source>
        <strain evidence="2 3">YN2</strain>
    </source>
</reference>
<evidence type="ECO:0000313" key="3">
    <source>
        <dbReference type="Proteomes" id="UP000596427"/>
    </source>
</evidence>
<dbReference type="KEGG" id="xdi:EZH22_16945"/>
<proteinExistence type="predicted"/>
<organism evidence="2 3">
    <name type="scientific">Xanthobacter dioxanivorans</name>
    <dbReference type="NCBI Taxonomy" id="2528964"/>
    <lineage>
        <taxon>Bacteria</taxon>
        <taxon>Pseudomonadati</taxon>
        <taxon>Pseudomonadota</taxon>
        <taxon>Alphaproteobacteria</taxon>
        <taxon>Hyphomicrobiales</taxon>
        <taxon>Xanthobacteraceae</taxon>
        <taxon>Xanthobacter</taxon>
    </lineage>
</organism>
<protein>
    <recommendedName>
        <fullName evidence="4">Porin</fullName>
    </recommendedName>
</protein>
<name>A0A974SGY6_9HYPH</name>
<dbReference type="EMBL" id="CP063362">
    <property type="protein sequence ID" value="QRG04837.1"/>
    <property type="molecule type" value="Genomic_DNA"/>
</dbReference>